<accession>A0AAW6YMQ8</accession>
<organism evidence="2 3">
    <name type="scientific">Streptococcus pasteurianus</name>
    <dbReference type="NCBI Taxonomy" id="197614"/>
    <lineage>
        <taxon>Bacteria</taxon>
        <taxon>Bacillati</taxon>
        <taxon>Bacillota</taxon>
        <taxon>Bacilli</taxon>
        <taxon>Lactobacillales</taxon>
        <taxon>Streptococcaceae</taxon>
        <taxon>Streptococcus</taxon>
    </lineage>
</organism>
<dbReference type="SUPFAM" id="SSF56349">
    <property type="entry name" value="DNA breaking-rejoining enzymes"/>
    <property type="match status" value="1"/>
</dbReference>
<dbReference type="Proteomes" id="UP001237917">
    <property type="component" value="Unassembled WGS sequence"/>
</dbReference>
<comment type="caution">
    <text evidence="2">The sequence shown here is derived from an EMBL/GenBank/DDBJ whole genome shotgun (WGS) entry which is preliminary data.</text>
</comment>
<gene>
    <name evidence="2" type="ORF">QP487_03740</name>
</gene>
<dbReference type="RefSeq" id="WP_142374358.1">
    <property type="nucleotide sequence ID" value="NZ_JASOPU010000003.1"/>
</dbReference>
<dbReference type="AlphaFoldDB" id="A0AAW6YMQ8"/>
<evidence type="ECO:0000313" key="3">
    <source>
        <dbReference type="Proteomes" id="UP001237917"/>
    </source>
</evidence>
<sequence>MTMCYTGIREGELLALTPADIDFTQGTLSISKSYQRMNGPD</sequence>
<evidence type="ECO:0000256" key="1">
    <source>
        <dbReference type="ARBA" id="ARBA00023172"/>
    </source>
</evidence>
<reference evidence="2" key="1">
    <citation type="submission" date="2023-05" db="EMBL/GenBank/DDBJ databases">
        <title>Cataloging the Phylogenetic Diversity of Human Bladder Bacteria.</title>
        <authorList>
            <person name="Du J."/>
        </authorList>
    </citation>
    <scope>NUCLEOTIDE SEQUENCE</scope>
    <source>
        <strain evidence="2">UMB0765</strain>
    </source>
</reference>
<evidence type="ECO:0000313" key="2">
    <source>
        <dbReference type="EMBL" id="MDK7292586.1"/>
    </source>
</evidence>
<dbReference type="InterPro" id="IPR011010">
    <property type="entry name" value="DNA_brk_join_enz"/>
</dbReference>
<dbReference type="Gene3D" id="1.10.443.10">
    <property type="entry name" value="Intergrase catalytic core"/>
    <property type="match status" value="1"/>
</dbReference>
<name>A0AAW6YMQ8_9STRE</name>
<evidence type="ECO:0008006" key="4">
    <source>
        <dbReference type="Google" id="ProtNLM"/>
    </source>
</evidence>
<dbReference type="GO" id="GO:0003677">
    <property type="term" value="F:DNA binding"/>
    <property type="evidence" value="ECO:0007669"/>
    <property type="project" value="InterPro"/>
</dbReference>
<dbReference type="EMBL" id="JASOPU010000003">
    <property type="protein sequence ID" value="MDK7292586.1"/>
    <property type="molecule type" value="Genomic_DNA"/>
</dbReference>
<dbReference type="GO" id="GO:0006310">
    <property type="term" value="P:DNA recombination"/>
    <property type="evidence" value="ECO:0007669"/>
    <property type="project" value="UniProtKB-KW"/>
</dbReference>
<proteinExistence type="predicted"/>
<dbReference type="GO" id="GO:0015074">
    <property type="term" value="P:DNA integration"/>
    <property type="evidence" value="ECO:0007669"/>
    <property type="project" value="InterPro"/>
</dbReference>
<dbReference type="InterPro" id="IPR013762">
    <property type="entry name" value="Integrase-like_cat_sf"/>
</dbReference>
<protein>
    <recommendedName>
        <fullName evidence="4">Tyr recombinase domain-containing protein</fullName>
    </recommendedName>
</protein>
<keyword evidence="1" id="KW-0233">DNA recombination</keyword>